<dbReference type="GO" id="GO:0009097">
    <property type="term" value="P:isoleucine biosynthetic process"/>
    <property type="evidence" value="ECO:0007669"/>
    <property type="project" value="UniProtKB-UniPathway"/>
</dbReference>
<dbReference type="PANTHER" id="PTHR42743">
    <property type="entry name" value="AMINO-ACID AMINOTRANSFERASE"/>
    <property type="match status" value="1"/>
</dbReference>
<comment type="catalytic activity">
    <reaction evidence="13 17">
        <text>L-isoleucine + 2-oxoglutarate = (S)-3-methyl-2-oxopentanoate + L-glutamate</text>
        <dbReference type="Rhea" id="RHEA:24801"/>
        <dbReference type="ChEBI" id="CHEBI:16810"/>
        <dbReference type="ChEBI" id="CHEBI:29985"/>
        <dbReference type="ChEBI" id="CHEBI:35146"/>
        <dbReference type="ChEBI" id="CHEBI:58045"/>
        <dbReference type="EC" id="2.6.1.42"/>
    </reaction>
</comment>
<dbReference type="GO" id="GO:0009099">
    <property type="term" value="P:L-valine biosynthetic process"/>
    <property type="evidence" value="ECO:0007669"/>
    <property type="project" value="UniProtKB-UniPathway"/>
</dbReference>
<name>Q0AT08_MARMM</name>
<evidence type="ECO:0000256" key="10">
    <source>
        <dbReference type="ARBA" id="ARBA00022898"/>
    </source>
</evidence>
<sequence>MAIQETDFIWRNGELIDWHEAQTHVLSHALHYGSSVFEGIRCYNTPTGPQIFRLTDHVKRLFNSAKVYHMPVNHTVEEVEAACRMVIRANHLKDAYIRPVAFFGYGGIGVLPGADTKPEICIAAFPWGAYLGEEALTKGVDCCISSWSRPAPNTIPTGAKAGGNYLSSMLISHEAHSRGFDEGIGLDVNGLVSEGAGENIFVVSDGIIRTPPSSASILSGLTRDAVMKLAEAEGFDVREQTLSRESLYFADEIFFTGTAAEITPVRSVDGHVVNAGGRGPIAELMQKRFFGLFSGETPDRHGWLQPVQDNAMEVQHVA</sequence>
<dbReference type="InterPro" id="IPR033939">
    <property type="entry name" value="BCAT_family"/>
</dbReference>
<accession>Q0AT08</accession>
<dbReference type="InterPro" id="IPR036038">
    <property type="entry name" value="Aminotransferase-like"/>
</dbReference>
<dbReference type="Pfam" id="PF01063">
    <property type="entry name" value="Aminotran_4"/>
    <property type="match status" value="1"/>
</dbReference>
<dbReference type="EC" id="2.6.1.42" evidence="17"/>
<dbReference type="PROSITE" id="PS00770">
    <property type="entry name" value="AA_TRANSFER_CLASS_4"/>
    <property type="match status" value="1"/>
</dbReference>
<evidence type="ECO:0000256" key="11">
    <source>
        <dbReference type="ARBA" id="ARBA00023304"/>
    </source>
</evidence>
<dbReference type="InterPro" id="IPR043131">
    <property type="entry name" value="BCAT-like_N"/>
</dbReference>
<evidence type="ECO:0000313" key="19">
    <source>
        <dbReference type="Proteomes" id="UP000001964"/>
    </source>
</evidence>
<keyword evidence="7 17" id="KW-0032">Aminotransferase</keyword>
<comment type="similarity">
    <text evidence="6 15">Belongs to the class-IV pyridoxal-phosphate-dependent aminotransferase family.</text>
</comment>
<dbReference type="HOGENOM" id="CLU_020844_3_1_5"/>
<evidence type="ECO:0000256" key="2">
    <source>
        <dbReference type="ARBA" id="ARBA00003109"/>
    </source>
</evidence>
<dbReference type="EMBL" id="CP000449">
    <property type="protein sequence ID" value="ABI64579.1"/>
    <property type="molecule type" value="Genomic_DNA"/>
</dbReference>
<evidence type="ECO:0000256" key="6">
    <source>
        <dbReference type="ARBA" id="ARBA00009320"/>
    </source>
</evidence>
<dbReference type="InterPro" id="IPR050571">
    <property type="entry name" value="Class-IV_PLP-Dep_Aminotrnsfr"/>
</dbReference>
<evidence type="ECO:0000256" key="12">
    <source>
        <dbReference type="ARBA" id="ARBA00048212"/>
    </source>
</evidence>
<comment type="catalytic activity">
    <reaction evidence="14 17">
        <text>L-leucine + 2-oxoglutarate = 4-methyl-2-oxopentanoate + L-glutamate</text>
        <dbReference type="Rhea" id="RHEA:18321"/>
        <dbReference type="ChEBI" id="CHEBI:16810"/>
        <dbReference type="ChEBI" id="CHEBI:17865"/>
        <dbReference type="ChEBI" id="CHEBI:29985"/>
        <dbReference type="ChEBI" id="CHEBI:57427"/>
        <dbReference type="EC" id="2.6.1.42"/>
    </reaction>
</comment>
<evidence type="ECO:0000256" key="4">
    <source>
        <dbReference type="ARBA" id="ARBA00004931"/>
    </source>
</evidence>
<dbReference type="Proteomes" id="UP000001964">
    <property type="component" value="Chromosome"/>
</dbReference>
<evidence type="ECO:0000256" key="13">
    <source>
        <dbReference type="ARBA" id="ARBA00048798"/>
    </source>
</evidence>
<dbReference type="GO" id="GO:0005829">
    <property type="term" value="C:cytosol"/>
    <property type="evidence" value="ECO:0007669"/>
    <property type="project" value="TreeGrafter"/>
</dbReference>
<evidence type="ECO:0000256" key="9">
    <source>
        <dbReference type="ARBA" id="ARBA00022679"/>
    </source>
</evidence>
<dbReference type="InterPro" id="IPR001544">
    <property type="entry name" value="Aminotrans_IV"/>
</dbReference>
<dbReference type="SUPFAM" id="SSF56752">
    <property type="entry name" value="D-aminoacid aminotransferase-like PLP-dependent enzymes"/>
    <property type="match status" value="1"/>
</dbReference>
<dbReference type="GO" id="GO:0052655">
    <property type="term" value="F:L-valine-2-oxoglutarate transaminase activity"/>
    <property type="evidence" value="ECO:0007669"/>
    <property type="project" value="RHEA"/>
</dbReference>
<comment type="cofactor">
    <cofactor evidence="1 16">
        <name>pyridoxal 5'-phosphate</name>
        <dbReference type="ChEBI" id="CHEBI:597326"/>
    </cofactor>
</comment>
<dbReference type="UniPathway" id="UPA00048">
    <property type="reaction ID" value="UER00073"/>
</dbReference>
<dbReference type="NCBIfam" id="NF005146">
    <property type="entry name" value="PRK06606.1"/>
    <property type="match status" value="1"/>
</dbReference>
<dbReference type="NCBIfam" id="TIGR01122">
    <property type="entry name" value="ilvE_I"/>
    <property type="match status" value="1"/>
</dbReference>
<evidence type="ECO:0000256" key="14">
    <source>
        <dbReference type="ARBA" id="ARBA00049229"/>
    </source>
</evidence>
<dbReference type="KEGG" id="mmr:Mmar10_0286"/>
<dbReference type="GO" id="GO:0006532">
    <property type="term" value="P:aspartate biosynthetic process"/>
    <property type="evidence" value="ECO:0007669"/>
    <property type="project" value="TreeGrafter"/>
</dbReference>
<dbReference type="AlphaFoldDB" id="Q0AT08"/>
<dbReference type="RefSeq" id="WP_011642226.1">
    <property type="nucleotide sequence ID" value="NC_008347.1"/>
</dbReference>
<evidence type="ECO:0000256" key="5">
    <source>
        <dbReference type="ARBA" id="ARBA00005072"/>
    </source>
</evidence>
<dbReference type="STRING" id="394221.Mmar10_0286"/>
<dbReference type="GO" id="GO:0009098">
    <property type="term" value="P:L-leucine biosynthetic process"/>
    <property type="evidence" value="ECO:0007669"/>
    <property type="project" value="UniProtKB-UniPathway"/>
</dbReference>
<keyword evidence="19" id="KW-1185">Reference proteome</keyword>
<evidence type="ECO:0000256" key="17">
    <source>
        <dbReference type="RuleBase" id="RU364094"/>
    </source>
</evidence>
<dbReference type="Gene3D" id="3.20.10.10">
    <property type="entry name" value="D-amino Acid Aminotransferase, subunit A, domain 2"/>
    <property type="match status" value="1"/>
</dbReference>
<comment type="pathway">
    <text evidence="4 17">Amino-acid biosynthesis; L-valine biosynthesis; L-valine from pyruvate: step 4/4.</text>
</comment>
<keyword evidence="10 16" id="KW-0663">Pyridoxal phosphate</keyword>
<dbReference type="OrthoDB" id="21319at2"/>
<dbReference type="FunFam" id="3.20.10.10:FF:000001">
    <property type="entry name" value="Branched-chain-amino-acid aminotransferase"/>
    <property type="match status" value="1"/>
</dbReference>
<keyword evidence="9 17" id="KW-0808">Transferase</keyword>
<dbReference type="InterPro" id="IPR018300">
    <property type="entry name" value="Aminotrans_IV_CS"/>
</dbReference>
<dbReference type="eggNOG" id="COG0115">
    <property type="taxonomic scope" value="Bacteria"/>
</dbReference>
<dbReference type="GO" id="GO:0052656">
    <property type="term" value="F:L-isoleucine-2-oxoglutarate transaminase activity"/>
    <property type="evidence" value="ECO:0007669"/>
    <property type="project" value="RHEA"/>
</dbReference>
<evidence type="ECO:0000256" key="16">
    <source>
        <dbReference type="RuleBase" id="RU004516"/>
    </source>
</evidence>
<dbReference type="InterPro" id="IPR005785">
    <property type="entry name" value="B_amino_transI"/>
</dbReference>
<comment type="pathway">
    <text evidence="5 17">Amino-acid biosynthesis; L-leucine biosynthesis; L-leucine from 3-methyl-2-oxobutanoate: step 4/4.</text>
</comment>
<evidence type="ECO:0000256" key="15">
    <source>
        <dbReference type="RuleBase" id="RU004106"/>
    </source>
</evidence>
<dbReference type="InterPro" id="IPR043132">
    <property type="entry name" value="BCAT-like_C"/>
</dbReference>
<dbReference type="UniPathway" id="UPA00047">
    <property type="reaction ID" value="UER00058"/>
</dbReference>
<evidence type="ECO:0000256" key="1">
    <source>
        <dbReference type="ARBA" id="ARBA00001933"/>
    </source>
</evidence>
<comment type="catalytic activity">
    <reaction evidence="12 17">
        <text>L-valine + 2-oxoglutarate = 3-methyl-2-oxobutanoate + L-glutamate</text>
        <dbReference type="Rhea" id="RHEA:24813"/>
        <dbReference type="ChEBI" id="CHEBI:11851"/>
        <dbReference type="ChEBI" id="CHEBI:16810"/>
        <dbReference type="ChEBI" id="CHEBI:29985"/>
        <dbReference type="ChEBI" id="CHEBI:57762"/>
        <dbReference type="EC" id="2.6.1.42"/>
    </reaction>
</comment>
<dbReference type="UniPathway" id="UPA00049">
    <property type="reaction ID" value="UER00062"/>
</dbReference>
<reference evidence="18 19" key="1">
    <citation type="submission" date="2006-08" db="EMBL/GenBank/DDBJ databases">
        <title>Complete sequence of Maricaulis maris MCS10.</title>
        <authorList>
            <consortium name="US DOE Joint Genome Institute"/>
            <person name="Copeland A."/>
            <person name="Lucas S."/>
            <person name="Lapidus A."/>
            <person name="Barry K."/>
            <person name="Detter J.C."/>
            <person name="Glavina del Rio T."/>
            <person name="Hammon N."/>
            <person name="Israni S."/>
            <person name="Dalin E."/>
            <person name="Tice H."/>
            <person name="Pitluck S."/>
            <person name="Saunders E."/>
            <person name="Brettin T."/>
            <person name="Bruce D."/>
            <person name="Han C."/>
            <person name="Tapia R."/>
            <person name="Gilna P."/>
            <person name="Schmutz J."/>
            <person name="Larimer F."/>
            <person name="Land M."/>
            <person name="Hauser L."/>
            <person name="Kyrpides N."/>
            <person name="Mikhailova N."/>
            <person name="Viollier P."/>
            <person name="Stephens C."/>
            <person name="Richardson P."/>
        </authorList>
    </citation>
    <scope>NUCLEOTIDE SEQUENCE [LARGE SCALE GENOMIC DNA]</scope>
    <source>
        <strain evidence="18 19">MCS10</strain>
    </source>
</reference>
<protein>
    <recommendedName>
        <fullName evidence="17">Branched-chain-amino-acid aminotransferase</fullName>
        <shortName evidence="17">BCAT</shortName>
        <ecNumber evidence="17">2.6.1.42</ecNumber>
    </recommendedName>
</protein>
<gene>
    <name evidence="17" type="primary">ilvE</name>
    <name evidence="18" type="ordered locus">Mmar10_0286</name>
</gene>
<dbReference type="Gene3D" id="3.30.470.10">
    <property type="match status" value="1"/>
</dbReference>
<keyword evidence="8 17" id="KW-0028">Amino-acid biosynthesis</keyword>
<evidence type="ECO:0000313" key="18">
    <source>
        <dbReference type="EMBL" id="ABI64579.1"/>
    </source>
</evidence>
<dbReference type="PANTHER" id="PTHR42743:SF11">
    <property type="entry name" value="AMINODEOXYCHORISMATE LYASE"/>
    <property type="match status" value="1"/>
</dbReference>
<comment type="pathway">
    <text evidence="3 17">Amino-acid biosynthesis; L-isoleucine biosynthesis; L-isoleucine from 2-oxobutanoate: step 4/4.</text>
</comment>
<evidence type="ECO:0000256" key="8">
    <source>
        <dbReference type="ARBA" id="ARBA00022605"/>
    </source>
</evidence>
<evidence type="ECO:0000256" key="3">
    <source>
        <dbReference type="ARBA" id="ARBA00004824"/>
    </source>
</evidence>
<comment type="function">
    <text evidence="2 17">Acts on leucine, isoleucine and valine.</text>
</comment>
<evidence type="ECO:0000256" key="7">
    <source>
        <dbReference type="ARBA" id="ARBA00022576"/>
    </source>
</evidence>
<organism evidence="18 19">
    <name type="scientific">Maricaulis maris (strain MCS10)</name>
    <name type="common">Caulobacter maris</name>
    <dbReference type="NCBI Taxonomy" id="394221"/>
    <lineage>
        <taxon>Bacteria</taxon>
        <taxon>Pseudomonadati</taxon>
        <taxon>Pseudomonadota</taxon>
        <taxon>Alphaproteobacteria</taxon>
        <taxon>Maricaulales</taxon>
        <taxon>Maricaulaceae</taxon>
        <taxon>Maricaulis</taxon>
    </lineage>
</organism>
<dbReference type="CDD" id="cd01557">
    <property type="entry name" value="BCAT_beta_family"/>
    <property type="match status" value="1"/>
</dbReference>
<proteinExistence type="inferred from homology"/>
<keyword evidence="11 17" id="KW-0100">Branched-chain amino acid biosynthesis</keyword>
<dbReference type="GO" id="GO:0052654">
    <property type="term" value="F:L-leucine-2-oxoglutarate transaminase activity"/>
    <property type="evidence" value="ECO:0007669"/>
    <property type="project" value="RHEA"/>
</dbReference>